<sequence>MVVRAPRNGRGRDTDWSHVTTVVLVLGGHKARGEDKMAYFCTCVAILIGLFSGVTPAFLKPNNDQSPGTNSTEYYLEKTFDGLEKVLQFFLREYRDVNLDAVIGTRIVEASLNMLLLQLNTSNLLAQLPHSFVHNILRLRNMAREFSEDATPNIMRNDPEYYERIGETIARGLFNLNYDSRDVVTTQNKLWKKSFNEIMSEADSDYCLGEIFGARDGMQCATTDQCWTLMTSFGYSDYSLTHEIFYLEIAEGFGCKKEIQRQILNHRQPNLRELQDIFCANILDEANMIAEKGFPSNQRDLFMEQAALCGMLGFRQFFNNDWLIHILSWQDAEEGCYKWDAWHPENAPETSHVSRRKREEKRIFKGCLCHRSTVAAGVMAQYVRYILEVWIQENLQ</sequence>
<reference evidence="2" key="2">
    <citation type="submission" date="2023-04" db="EMBL/GenBank/DDBJ databases">
        <authorList>
            <person name="Bu L."/>
            <person name="Lu L."/>
            <person name="Laidemitt M.R."/>
            <person name="Zhang S.M."/>
            <person name="Mutuku M."/>
            <person name="Mkoji G."/>
            <person name="Steinauer M."/>
            <person name="Loker E.S."/>
        </authorList>
    </citation>
    <scope>NUCLEOTIDE SEQUENCE</scope>
    <source>
        <strain evidence="2">KasaAsao</strain>
        <tissue evidence="2">Whole Snail</tissue>
    </source>
</reference>
<name>A0AAD8BAD8_BIOPF</name>
<proteinExistence type="predicted"/>
<gene>
    <name evidence="2" type="ORF">Bpfe_019517</name>
</gene>
<keyword evidence="1" id="KW-0812">Transmembrane</keyword>
<protein>
    <submittedName>
        <fullName evidence="2">UPF0764 protein</fullName>
    </submittedName>
</protein>
<dbReference type="AlphaFoldDB" id="A0AAD8BAD8"/>
<dbReference type="EMBL" id="JASAOG010000108">
    <property type="protein sequence ID" value="KAK0050997.1"/>
    <property type="molecule type" value="Genomic_DNA"/>
</dbReference>
<evidence type="ECO:0000256" key="1">
    <source>
        <dbReference type="SAM" id="Phobius"/>
    </source>
</evidence>
<keyword evidence="1" id="KW-1133">Transmembrane helix</keyword>
<comment type="caution">
    <text evidence="2">The sequence shown here is derived from an EMBL/GenBank/DDBJ whole genome shotgun (WGS) entry which is preliminary data.</text>
</comment>
<dbReference type="GO" id="GO:0005829">
    <property type="term" value="C:cytosol"/>
    <property type="evidence" value="ECO:0007669"/>
    <property type="project" value="TreeGrafter"/>
</dbReference>
<dbReference type="PANTHER" id="PTHR33539:SF1">
    <property type="entry name" value="UPF0764 PROTEIN C16ORF89"/>
    <property type="match status" value="1"/>
</dbReference>
<organism evidence="2 3">
    <name type="scientific">Biomphalaria pfeifferi</name>
    <name type="common">Bloodfluke planorb</name>
    <name type="synonym">Freshwater snail</name>
    <dbReference type="NCBI Taxonomy" id="112525"/>
    <lineage>
        <taxon>Eukaryota</taxon>
        <taxon>Metazoa</taxon>
        <taxon>Spiralia</taxon>
        <taxon>Lophotrochozoa</taxon>
        <taxon>Mollusca</taxon>
        <taxon>Gastropoda</taxon>
        <taxon>Heterobranchia</taxon>
        <taxon>Euthyneura</taxon>
        <taxon>Panpulmonata</taxon>
        <taxon>Hygrophila</taxon>
        <taxon>Lymnaeoidea</taxon>
        <taxon>Planorbidae</taxon>
        <taxon>Biomphalaria</taxon>
    </lineage>
</organism>
<keyword evidence="1" id="KW-0472">Membrane</keyword>
<reference evidence="2" key="1">
    <citation type="journal article" date="2023" name="PLoS Negl. Trop. Dis.">
        <title>A genome sequence for Biomphalaria pfeifferi, the major vector snail for the human-infecting parasite Schistosoma mansoni.</title>
        <authorList>
            <person name="Bu L."/>
            <person name="Lu L."/>
            <person name="Laidemitt M.R."/>
            <person name="Zhang S.M."/>
            <person name="Mutuku M."/>
            <person name="Mkoji G."/>
            <person name="Steinauer M."/>
            <person name="Loker E.S."/>
        </authorList>
    </citation>
    <scope>NUCLEOTIDE SEQUENCE</scope>
    <source>
        <strain evidence="2">KasaAsao</strain>
    </source>
</reference>
<dbReference type="Pfam" id="PF15882">
    <property type="entry name" value="DUF4735"/>
    <property type="match status" value="1"/>
</dbReference>
<evidence type="ECO:0000313" key="2">
    <source>
        <dbReference type="EMBL" id="KAK0050997.1"/>
    </source>
</evidence>
<dbReference type="PANTHER" id="PTHR33539">
    <property type="entry name" value="UPF0764 PROTEIN C16ORF89"/>
    <property type="match status" value="1"/>
</dbReference>
<dbReference type="Proteomes" id="UP001233172">
    <property type="component" value="Unassembled WGS sequence"/>
</dbReference>
<accession>A0AAD8BAD8</accession>
<keyword evidence="3" id="KW-1185">Reference proteome</keyword>
<dbReference type="GO" id="GO:0016020">
    <property type="term" value="C:membrane"/>
    <property type="evidence" value="ECO:0007669"/>
    <property type="project" value="TreeGrafter"/>
</dbReference>
<evidence type="ECO:0000313" key="3">
    <source>
        <dbReference type="Proteomes" id="UP001233172"/>
    </source>
</evidence>
<dbReference type="InterPro" id="IPR031751">
    <property type="entry name" value="DUF4735"/>
</dbReference>
<feature type="transmembrane region" description="Helical" evidence="1">
    <location>
        <begin position="37"/>
        <end position="59"/>
    </location>
</feature>